<dbReference type="InterPro" id="IPR001226">
    <property type="entry name" value="Flavodoxin_CS"/>
</dbReference>
<dbReference type="RefSeq" id="WP_184304225.1">
    <property type="nucleotide sequence ID" value="NZ_JACHXU010000005.1"/>
</dbReference>
<keyword evidence="4" id="KW-1185">Reference proteome</keyword>
<evidence type="ECO:0000313" key="4">
    <source>
        <dbReference type="Proteomes" id="UP000536179"/>
    </source>
</evidence>
<dbReference type="GO" id="GO:0010181">
    <property type="term" value="F:FMN binding"/>
    <property type="evidence" value="ECO:0007669"/>
    <property type="project" value="InterPro"/>
</dbReference>
<dbReference type="CDD" id="cd03128">
    <property type="entry name" value="GAT_1"/>
    <property type="match status" value="1"/>
</dbReference>
<dbReference type="InterPro" id="IPR029039">
    <property type="entry name" value="Flavoprotein-like_sf"/>
</dbReference>
<sequence length="230" mass="26233">MRAIVIFASCEGQTLRIAHRIAQTMGKHGVPTDTFDVAKQSVTEIALKTYDAVVLGSSLHYGEHDRRIEWCIREHQRYLAKIPTAFFSVCLGILSKNEQDRHAAEDVTDELLSRNIFNPSRRTAFAGALRYSEYGWLKKRIMRHFAEISGYATELAQDYEYTDWQAVEAFAVDFAEYVLRCRHPDPIGPWPADATRRHQCHRQCVKERSTQLGNDTVIAGDAQTENANVE</sequence>
<protein>
    <submittedName>
        <fullName evidence="3">Menaquinone-dependent protoporphyrinogen oxidase</fullName>
        <ecNumber evidence="3">1.3.5.3</ecNumber>
    </submittedName>
</protein>
<evidence type="ECO:0000259" key="2">
    <source>
        <dbReference type="Pfam" id="PF12724"/>
    </source>
</evidence>
<evidence type="ECO:0000313" key="3">
    <source>
        <dbReference type="EMBL" id="MBB3206049.1"/>
    </source>
</evidence>
<name>A0A7W5H543_9BACT</name>
<dbReference type="InterPro" id="IPR052200">
    <property type="entry name" value="Protoporphyrinogen_IX_DH"/>
</dbReference>
<dbReference type="PANTHER" id="PTHR38030">
    <property type="entry name" value="PROTOPORPHYRINOGEN IX DEHYDROGENASE [MENAQUINONE]"/>
    <property type="match status" value="1"/>
</dbReference>
<reference evidence="3 4" key="1">
    <citation type="submission" date="2020-08" db="EMBL/GenBank/DDBJ databases">
        <title>Genomic Encyclopedia of Type Strains, Phase III (KMG-III): the genomes of soil and plant-associated and newly described type strains.</title>
        <authorList>
            <person name="Whitman W."/>
        </authorList>
    </citation>
    <scope>NUCLEOTIDE SEQUENCE [LARGE SCALE GENOMIC DNA]</scope>
    <source>
        <strain evidence="3 4">CECT 8075</strain>
    </source>
</reference>
<comment type="caution">
    <text evidence="3">The sequence shown here is derived from an EMBL/GenBank/DDBJ whole genome shotgun (WGS) entry which is preliminary data.</text>
</comment>
<dbReference type="AlphaFoldDB" id="A0A7W5H543"/>
<dbReference type="PANTHER" id="PTHR38030:SF2">
    <property type="entry name" value="PROTOPORPHYRINOGEN IX DEHYDROGENASE [QUINONE]"/>
    <property type="match status" value="1"/>
</dbReference>
<dbReference type="InterPro" id="IPR026816">
    <property type="entry name" value="Flavodoxin_dom"/>
</dbReference>
<dbReference type="SUPFAM" id="SSF52218">
    <property type="entry name" value="Flavoproteins"/>
    <property type="match status" value="1"/>
</dbReference>
<gene>
    <name evidence="3" type="ORF">FHS27_001857</name>
</gene>
<dbReference type="GO" id="GO:0009055">
    <property type="term" value="F:electron transfer activity"/>
    <property type="evidence" value="ECO:0007669"/>
    <property type="project" value="InterPro"/>
</dbReference>
<accession>A0A7W5H543</accession>
<proteinExistence type="predicted"/>
<dbReference type="Gene3D" id="3.40.50.360">
    <property type="match status" value="1"/>
</dbReference>
<feature type="domain" description="Flavodoxin" evidence="2">
    <location>
        <begin position="4"/>
        <end position="154"/>
    </location>
</feature>
<keyword evidence="3" id="KW-0560">Oxidoreductase</keyword>
<dbReference type="Pfam" id="PF12724">
    <property type="entry name" value="Flavodoxin_5"/>
    <property type="match status" value="1"/>
</dbReference>
<dbReference type="GO" id="GO:0070819">
    <property type="term" value="F:menaquinone-dependent protoporphyrinogen oxidase activity"/>
    <property type="evidence" value="ECO:0007669"/>
    <property type="project" value="TreeGrafter"/>
</dbReference>
<evidence type="ECO:0000256" key="1">
    <source>
        <dbReference type="ARBA" id="ARBA00001917"/>
    </source>
</evidence>
<comment type="cofactor">
    <cofactor evidence="1">
        <name>FMN</name>
        <dbReference type="ChEBI" id="CHEBI:58210"/>
    </cofactor>
</comment>
<dbReference type="EC" id="1.3.5.3" evidence="3"/>
<dbReference type="Proteomes" id="UP000536179">
    <property type="component" value="Unassembled WGS sequence"/>
</dbReference>
<organism evidence="3 4">
    <name type="scientific">Aporhodopirellula rubra</name>
    <dbReference type="NCBI Taxonomy" id="980271"/>
    <lineage>
        <taxon>Bacteria</taxon>
        <taxon>Pseudomonadati</taxon>
        <taxon>Planctomycetota</taxon>
        <taxon>Planctomycetia</taxon>
        <taxon>Pirellulales</taxon>
        <taxon>Pirellulaceae</taxon>
        <taxon>Aporhodopirellula</taxon>
    </lineage>
</organism>
<dbReference type="PROSITE" id="PS00201">
    <property type="entry name" value="FLAVODOXIN"/>
    <property type="match status" value="1"/>
</dbReference>
<dbReference type="EMBL" id="JACHXU010000005">
    <property type="protein sequence ID" value="MBB3206049.1"/>
    <property type="molecule type" value="Genomic_DNA"/>
</dbReference>
<dbReference type="GO" id="GO:0006783">
    <property type="term" value="P:heme biosynthetic process"/>
    <property type="evidence" value="ECO:0007669"/>
    <property type="project" value="TreeGrafter"/>
</dbReference>